<organism evidence="2 3">
    <name type="scientific">Polarella glacialis</name>
    <name type="common">Dinoflagellate</name>
    <dbReference type="NCBI Taxonomy" id="89957"/>
    <lineage>
        <taxon>Eukaryota</taxon>
        <taxon>Sar</taxon>
        <taxon>Alveolata</taxon>
        <taxon>Dinophyceae</taxon>
        <taxon>Suessiales</taxon>
        <taxon>Suessiaceae</taxon>
        <taxon>Polarella</taxon>
    </lineage>
</organism>
<proteinExistence type="predicted"/>
<evidence type="ECO:0000313" key="2">
    <source>
        <dbReference type="EMBL" id="CAE8723849.1"/>
    </source>
</evidence>
<feature type="region of interest" description="Disordered" evidence="1">
    <location>
        <begin position="80"/>
        <end position="180"/>
    </location>
</feature>
<comment type="caution">
    <text evidence="2">The sequence shown here is derived from an EMBL/GenBank/DDBJ whole genome shotgun (WGS) entry which is preliminary data.</text>
</comment>
<evidence type="ECO:0000313" key="3">
    <source>
        <dbReference type="Proteomes" id="UP000626109"/>
    </source>
</evidence>
<accession>A0A813LC21</accession>
<feature type="compositionally biased region" description="Low complexity" evidence="1">
    <location>
        <begin position="94"/>
        <end position="156"/>
    </location>
</feature>
<dbReference type="AlphaFoldDB" id="A0A813LC21"/>
<dbReference type="PANTHER" id="PTHR32301:SF6">
    <property type="entry name" value="GOLVESIN-RELATED"/>
    <property type="match status" value="1"/>
</dbReference>
<feature type="compositionally biased region" description="Polar residues" evidence="1">
    <location>
        <begin position="157"/>
        <end position="170"/>
    </location>
</feature>
<sequence>MTSARVQECQVPDEIGVLRSRTPSPENIYISRGTDRQLPQSALGDNFNLSHGLLQGQGAFVFWPMAVPYCPQVAQPPWWTEEASSPQATWWTENNNNNNHNNNTNNSNNNNNTNNSNNNNTNNHNNNNNNNNSSNKNNNNTNNNNKHNNINNNNNKEASNQGSWSGQQKAGRTKQKGTNDAKATLSLSGCLEFPAAHRHRTKSACLSEAGTTSTEVGSEWEVSTTSTELESYSVGSAEHPHRCAKPCKYFWRKGCKEGANCSRCHLCKFSRYL</sequence>
<dbReference type="InterPro" id="IPR053259">
    <property type="entry name" value="Golvesin-related_Golgi"/>
</dbReference>
<name>A0A813LC21_POLGL</name>
<feature type="compositionally biased region" description="Polar residues" evidence="1">
    <location>
        <begin position="82"/>
        <end position="93"/>
    </location>
</feature>
<reference evidence="2" key="1">
    <citation type="submission" date="2021-02" db="EMBL/GenBank/DDBJ databases">
        <authorList>
            <person name="Dougan E. K."/>
            <person name="Rhodes N."/>
            <person name="Thang M."/>
            <person name="Chan C."/>
        </authorList>
    </citation>
    <scope>NUCLEOTIDE SEQUENCE</scope>
</reference>
<dbReference type="Proteomes" id="UP000626109">
    <property type="component" value="Unassembled WGS sequence"/>
</dbReference>
<dbReference type="EMBL" id="CAJNNW010034776">
    <property type="protein sequence ID" value="CAE8723849.1"/>
    <property type="molecule type" value="Genomic_DNA"/>
</dbReference>
<gene>
    <name evidence="2" type="ORF">PGLA2088_LOCUS43387</name>
</gene>
<protein>
    <recommendedName>
        <fullName evidence="4">C3H1-type domain-containing protein</fullName>
    </recommendedName>
</protein>
<dbReference type="PANTHER" id="PTHR32301">
    <property type="entry name" value="COUNTIN RECEPTOR CNR3-RELATED"/>
    <property type="match status" value="1"/>
</dbReference>
<evidence type="ECO:0000256" key="1">
    <source>
        <dbReference type="SAM" id="MobiDB-lite"/>
    </source>
</evidence>
<evidence type="ECO:0008006" key="4">
    <source>
        <dbReference type="Google" id="ProtNLM"/>
    </source>
</evidence>